<dbReference type="PANTHER" id="PTHR43802">
    <property type="entry name" value="ENOYL-COA HYDRATASE"/>
    <property type="match status" value="1"/>
</dbReference>
<proteinExistence type="inferred from homology"/>
<evidence type="ECO:0000313" key="2">
    <source>
        <dbReference type="EMBL" id="PIT03911.1"/>
    </source>
</evidence>
<dbReference type="Gene3D" id="3.90.226.10">
    <property type="entry name" value="2-enoyl-CoA Hydratase, Chain A, domain 1"/>
    <property type="match status" value="1"/>
</dbReference>
<dbReference type="NCBIfam" id="NF004840">
    <property type="entry name" value="PRK06190.1"/>
    <property type="match status" value="1"/>
</dbReference>
<dbReference type="InterPro" id="IPR001753">
    <property type="entry name" value="Enoyl-CoA_hydra/iso"/>
</dbReference>
<sequence length="260" mass="27819">MNSSLLKVDYPLPGCTRLTLNRPDSKNALSRALRKELTSALDALGGDDRARVVILTGAGTAFCAGLDLKELGSAASSDVLGFDDQSLNPVAALERLSCPIIAAVNGPAITGGFEIALACDIIVCSRLARFADTHARVGILPAWGLSQRLSRAIGPYRARELSLTGNFLSSERAEAFGLTNHVVDPEALQAEAVALAEAMLSVEPNTLRRYKKLLNEGMQLSLREALALEAQVAVLSAQDVKMQEVEQRRLDVLARAKRQA</sequence>
<dbReference type="PANTHER" id="PTHR43802:SF1">
    <property type="entry name" value="IP11341P-RELATED"/>
    <property type="match status" value="1"/>
</dbReference>
<protein>
    <recommendedName>
        <fullName evidence="4">Enoyl-CoA hydratase</fullName>
    </recommendedName>
</protein>
<evidence type="ECO:0000313" key="3">
    <source>
        <dbReference type="Proteomes" id="UP000228930"/>
    </source>
</evidence>
<accession>A0A2M6UH78</accession>
<dbReference type="AlphaFoldDB" id="A0A2M6UH78"/>
<dbReference type="Proteomes" id="UP000228930">
    <property type="component" value="Unassembled WGS sequence"/>
</dbReference>
<dbReference type="CDD" id="cd06558">
    <property type="entry name" value="crotonase-like"/>
    <property type="match status" value="1"/>
</dbReference>
<evidence type="ECO:0008006" key="4">
    <source>
        <dbReference type="Google" id="ProtNLM"/>
    </source>
</evidence>
<evidence type="ECO:0000256" key="1">
    <source>
        <dbReference type="ARBA" id="ARBA00005254"/>
    </source>
</evidence>
<comment type="similarity">
    <text evidence="1">Belongs to the enoyl-CoA hydratase/isomerase family.</text>
</comment>
<dbReference type="SUPFAM" id="SSF52096">
    <property type="entry name" value="ClpP/crotonase"/>
    <property type="match status" value="1"/>
</dbReference>
<dbReference type="InterPro" id="IPR029045">
    <property type="entry name" value="ClpP/crotonase-like_dom_sf"/>
</dbReference>
<dbReference type="EMBL" id="LFJC01000003">
    <property type="protein sequence ID" value="PIT03911.1"/>
    <property type="molecule type" value="Genomic_DNA"/>
</dbReference>
<dbReference type="Pfam" id="PF00378">
    <property type="entry name" value="ECH_1"/>
    <property type="match status" value="1"/>
</dbReference>
<gene>
    <name evidence="2" type="ORF">TSA1_26410</name>
</gene>
<dbReference type="GO" id="GO:0003824">
    <property type="term" value="F:catalytic activity"/>
    <property type="evidence" value="ECO:0007669"/>
    <property type="project" value="UniProtKB-ARBA"/>
</dbReference>
<organism evidence="2 3">
    <name type="scientific">Bradyrhizobium nitroreducens</name>
    <dbReference type="NCBI Taxonomy" id="709803"/>
    <lineage>
        <taxon>Bacteria</taxon>
        <taxon>Pseudomonadati</taxon>
        <taxon>Pseudomonadota</taxon>
        <taxon>Alphaproteobacteria</taxon>
        <taxon>Hyphomicrobiales</taxon>
        <taxon>Nitrobacteraceae</taxon>
        <taxon>Bradyrhizobium</taxon>
    </lineage>
</organism>
<dbReference type="RefSeq" id="WP_100179039.1">
    <property type="nucleotide sequence ID" value="NZ_LFJC01000003.1"/>
</dbReference>
<name>A0A2M6UH78_9BRAD</name>
<reference evidence="2 3" key="1">
    <citation type="submission" date="2015-06" db="EMBL/GenBank/DDBJ databases">
        <title>Comparative genome analysis of nirS-carrying Bradyrhizobium sp. strains.</title>
        <authorList>
            <person name="Ishii S."/>
            <person name="Jang J."/>
            <person name="Nishizawa T."/>
            <person name="Senoo K."/>
        </authorList>
    </citation>
    <scope>NUCLEOTIDE SEQUENCE [LARGE SCALE GENOMIC DNA]</scope>
    <source>
        <strain evidence="2 3">TSA1</strain>
    </source>
</reference>
<keyword evidence="3" id="KW-1185">Reference proteome</keyword>
<comment type="caution">
    <text evidence="2">The sequence shown here is derived from an EMBL/GenBank/DDBJ whole genome shotgun (WGS) entry which is preliminary data.</text>
</comment>